<feature type="transmembrane region" description="Helical" evidence="9">
    <location>
        <begin position="136"/>
        <end position="155"/>
    </location>
</feature>
<keyword evidence="3" id="KW-1003">Cell membrane</keyword>
<feature type="transmembrane region" description="Helical" evidence="9">
    <location>
        <begin position="41"/>
        <end position="62"/>
    </location>
</feature>
<evidence type="ECO:0000313" key="11">
    <source>
        <dbReference type="Proteomes" id="UP000295244"/>
    </source>
</evidence>
<organism evidence="10 11">
    <name type="scientific">Rubrobacter taiwanensis</name>
    <dbReference type="NCBI Taxonomy" id="185139"/>
    <lineage>
        <taxon>Bacteria</taxon>
        <taxon>Bacillati</taxon>
        <taxon>Actinomycetota</taxon>
        <taxon>Rubrobacteria</taxon>
        <taxon>Rubrobacterales</taxon>
        <taxon>Rubrobacteraceae</taxon>
        <taxon>Rubrobacter</taxon>
    </lineage>
</organism>
<keyword evidence="8 9" id="KW-0472">Membrane</keyword>
<comment type="caution">
    <text evidence="10">The sequence shown here is derived from an EMBL/GenBank/DDBJ whole genome shotgun (WGS) entry which is preliminary data.</text>
</comment>
<reference evidence="10 11" key="1">
    <citation type="submission" date="2019-03" db="EMBL/GenBank/DDBJ databases">
        <title>Whole genome sequence of a novel Rubrobacter taiwanensis strain, isolated from Yellowstone National Park.</title>
        <authorList>
            <person name="Freed S."/>
            <person name="Ramaley R.F."/>
            <person name="Kyndt J.A."/>
        </authorList>
    </citation>
    <scope>NUCLEOTIDE SEQUENCE [LARGE SCALE GENOMIC DNA]</scope>
    <source>
        <strain evidence="10 11">Yellowstone</strain>
    </source>
</reference>
<evidence type="ECO:0000256" key="5">
    <source>
        <dbReference type="ARBA" id="ARBA00022692"/>
    </source>
</evidence>
<keyword evidence="4" id="KW-0762">Sugar transport</keyword>
<evidence type="ECO:0000256" key="3">
    <source>
        <dbReference type="ARBA" id="ARBA00022475"/>
    </source>
</evidence>
<dbReference type="RefSeq" id="WP_132691724.1">
    <property type="nucleotide sequence ID" value="NZ_SKBU01000018.1"/>
</dbReference>
<comment type="similarity">
    <text evidence="1">Belongs to the KdgT transporter family.</text>
</comment>
<dbReference type="Pfam" id="PF03812">
    <property type="entry name" value="KdgT"/>
    <property type="match status" value="1"/>
</dbReference>
<keyword evidence="6" id="KW-0769">Symport</keyword>
<evidence type="ECO:0000256" key="2">
    <source>
        <dbReference type="ARBA" id="ARBA00022448"/>
    </source>
</evidence>
<evidence type="ECO:0000313" key="10">
    <source>
        <dbReference type="EMBL" id="TCJ16129.1"/>
    </source>
</evidence>
<evidence type="ECO:0000256" key="6">
    <source>
        <dbReference type="ARBA" id="ARBA00022847"/>
    </source>
</evidence>
<keyword evidence="7 9" id="KW-1133">Transmembrane helix</keyword>
<feature type="transmembrane region" description="Helical" evidence="9">
    <location>
        <begin position="101"/>
        <end position="124"/>
    </location>
</feature>
<proteinExistence type="inferred from homology"/>
<feature type="transmembrane region" description="Helical" evidence="9">
    <location>
        <begin position="290"/>
        <end position="315"/>
    </location>
</feature>
<dbReference type="AlphaFoldDB" id="A0A4R1BG19"/>
<feature type="transmembrane region" description="Helical" evidence="9">
    <location>
        <begin position="74"/>
        <end position="95"/>
    </location>
</feature>
<keyword evidence="11" id="KW-1185">Reference proteome</keyword>
<name>A0A4R1BG19_9ACTN</name>
<feature type="transmembrane region" description="Helical" evidence="9">
    <location>
        <begin position="221"/>
        <end position="244"/>
    </location>
</feature>
<dbReference type="GO" id="GO:0016020">
    <property type="term" value="C:membrane"/>
    <property type="evidence" value="ECO:0007669"/>
    <property type="project" value="InterPro"/>
</dbReference>
<dbReference type="EMBL" id="SKBU01000018">
    <property type="protein sequence ID" value="TCJ16129.1"/>
    <property type="molecule type" value="Genomic_DNA"/>
</dbReference>
<dbReference type="OrthoDB" id="3185611at2"/>
<keyword evidence="5 9" id="KW-0812">Transmembrane</keyword>
<feature type="transmembrane region" description="Helical" evidence="9">
    <location>
        <begin position="12"/>
        <end position="29"/>
    </location>
</feature>
<evidence type="ECO:0000256" key="1">
    <source>
        <dbReference type="ARBA" id="ARBA00006430"/>
    </source>
</evidence>
<evidence type="ECO:0000256" key="8">
    <source>
        <dbReference type="ARBA" id="ARBA00023136"/>
    </source>
</evidence>
<evidence type="ECO:0000256" key="7">
    <source>
        <dbReference type="ARBA" id="ARBA00022989"/>
    </source>
</evidence>
<sequence length="338" mass="34735">MRILATVERIPGGLMIVPLLLGASLNTFFPEALEIGGFTTALFKEGALALIGAFLFCMGAQIPARAAGVPLEKGAAILLGKLAAGVAVGLAVAALMPDGTLLGLVPVAIIAAMTNSNGGLFVALTEEFGNETDTGAVSVISINDGPFFTLVALGVAGLADIPLLALVAVLVPILAGFVLGNLDEDIRNFLKPGQRLLIPFFAFPLGASIDFGTILTAGPPGILLGVMTVVISGFGAIAFLYGWYLIRRRPRRQRNVVSGAAEASTAGNAVATPAAVALADPAYEAVAEVATAQVAASTVTTAILTPVFVILIYRWQMSRGVDPRKEFEELIPGGSGRP</sequence>
<feature type="transmembrane region" description="Helical" evidence="9">
    <location>
        <begin position="194"/>
        <end position="215"/>
    </location>
</feature>
<dbReference type="GO" id="GO:0015649">
    <property type="term" value="F:2-keto-3-deoxygluconate:proton symporter activity"/>
    <property type="evidence" value="ECO:0007669"/>
    <property type="project" value="InterPro"/>
</dbReference>
<dbReference type="InterPro" id="IPR004684">
    <property type="entry name" value="2keto-3dGluconate_permease"/>
</dbReference>
<accession>A0A4R1BG19</accession>
<gene>
    <name evidence="10" type="ORF">E0L93_10650</name>
</gene>
<evidence type="ECO:0000256" key="4">
    <source>
        <dbReference type="ARBA" id="ARBA00022597"/>
    </source>
</evidence>
<protein>
    <submittedName>
        <fullName evidence="10">2-keto-3-deoxygluconate permease</fullName>
    </submittedName>
</protein>
<dbReference type="Proteomes" id="UP000295244">
    <property type="component" value="Unassembled WGS sequence"/>
</dbReference>
<feature type="transmembrane region" description="Helical" evidence="9">
    <location>
        <begin position="161"/>
        <end position="182"/>
    </location>
</feature>
<feature type="transmembrane region" description="Helical" evidence="9">
    <location>
        <begin position="256"/>
        <end position="278"/>
    </location>
</feature>
<keyword evidence="2" id="KW-0813">Transport</keyword>
<evidence type="ECO:0000256" key="9">
    <source>
        <dbReference type="SAM" id="Phobius"/>
    </source>
</evidence>